<reference evidence="1 2" key="1">
    <citation type="journal article" date="2017" name="Appl. Environ. Microbiol.">
        <title>Parallel evolution of two clades of a major Atlantic endemic Vibrio parahaemolyticus pathogen lineage by independent acquisition of related pathogenicity islands.</title>
        <authorList>
            <person name="Xu F."/>
            <person name="Gonzalez-Escalona N."/>
            <person name="Drees K.P."/>
            <person name="Sebra R.P."/>
            <person name="Cooper V.S."/>
            <person name="Jones S.H."/>
            <person name="Whistler C.A."/>
        </authorList>
    </citation>
    <scope>NUCLEOTIDE SEQUENCE [LARGE SCALE GENOMIC DNA]</scope>
    <source>
        <strain evidence="1 2">MAVP-3</strain>
    </source>
</reference>
<dbReference type="AlphaFoldDB" id="A0A227J9B9"/>
<protein>
    <submittedName>
        <fullName evidence="1">Uncharacterized protein</fullName>
    </submittedName>
</protein>
<dbReference type="EMBL" id="NIXT01001703">
    <property type="protein sequence ID" value="OXE30954.1"/>
    <property type="molecule type" value="Genomic_DNA"/>
</dbReference>
<organism evidence="1 2">
    <name type="scientific">Vibrio parahaemolyticus</name>
    <dbReference type="NCBI Taxonomy" id="670"/>
    <lineage>
        <taxon>Bacteria</taxon>
        <taxon>Pseudomonadati</taxon>
        <taxon>Pseudomonadota</taxon>
        <taxon>Gammaproteobacteria</taxon>
        <taxon>Vibrionales</taxon>
        <taxon>Vibrionaceae</taxon>
        <taxon>Vibrio</taxon>
    </lineage>
</organism>
<evidence type="ECO:0000313" key="1">
    <source>
        <dbReference type="EMBL" id="OXE30954.1"/>
    </source>
</evidence>
<name>A0A227J9B9_VIBPH</name>
<gene>
    <name evidence="1" type="ORF">CA163_20660</name>
</gene>
<dbReference type="Proteomes" id="UP000214596">
    <property type="component" value="Unassembled WGS sequence"/>
</dbReference>
<comment type="caution">
    <text evidence="1">The sequence shown here is derived from an EMBL/GenBank/DDBJ whole genome shotgun (WGS) entry which is preliminary data.</text>
</comment>
<sequence length="61" mass="7243">MVIRAIVITEEIIKRSFLLKHPLRIYWLIRKKISQVNKTTYSSCVVTLLNAIEKDNEENIR</sequence>
<proteinExistence type="predicted"/>
<evidence type="ECO:0000313" key="2">
    <source>
        <dbReference type="Proteomes" id="UP000214596"/>
    </source>
</evidence>
<accession>A0A227J9B9</accession>